<name>A0A4D7AWD9_9HYPH</name>
<evidence type="ECO:0000259" key="2">
    <source>
        <dbReference type="Pfam" id="PF01850"/>
    </source>
</evidence>
<sequence>MRRLSSRSSSASRKRLGDWRASHFSSHQPSRPRAISKPPWCLQCAHGRRGLDQLIADFSVPFTSLDEPIARLAADAFERFGKAIGHPAKLNFGDCLAYATAMRLDAPLLFKGDDFRHTDVQAAL</sequence>
<feature type="compositionally biased region" description="Low complexity" evidence="1">
    <location>
        <begin position="1"/>
        <end position="11"/>
    </location>
</feature>
<dbReference type="Proteomes" id="UP000298781">
    <property type="component" value="Chromosome"/>
</dbReference>
<dbReference type="SUPFAM" id="SSF88723">
    <property type="entry name" value="PIN domain-like"/>
    <property type="match status" value="1"/>
</dbReference>
<dbReference type="AlphaFoldDB" id="A0A4D7AWD9"/>
<evidence type="ECO:0000313" key="4">
    <source>
        <dbReference type="Proteomes" id="UP000298781"/>
    </source>
</evidence>
<dbReference type="Pfam" id="PF01850">
    <property type="entry name" value="PIN"/>
    <property type="match status" value="1"/>
</dbReference>
<dbReference type="InterPro" id="IPR002716">
    <property type="entry name" value="PIN_dom"/>
</dbReference>
<reference evidence="3 4" key="1">
    <citation type="submission" date="2019-04" db="EMBL/GenBank/DDBJ databases">
        <title>Phreatobacter aquaticus sp. nov.</title>
        <authorList>
            <person name="Choi A."/>
        </authorList>
    </citation>
    <scope>NUCLEOTIDE SEQUENCE [LARGE SCALE GENOMIC DNA]</scope>
    <source>
        <strain evidence="3 4">KCTC 52518</strain>
    </source>
</reference>
<dbReference type="InterPro" id="IPR029060">
    <property type="entry name" value="PIN-like_dom_sf"/>
</dbReference>
<feature type="domain" description="PIN" evidence="2">
    <location>
        <begin position="47"/>
        <end position="119"/>
    </location>
</feature>
<dbReference type="OrthoDB" id="32625at2"/>
<dbReference type="EMBL" id="CP039690">
    <property type="protein sequence ID" value="QCI64281.1"/>
    <property type="molecule type" value="Genomic_DNA"/>
</dbReference>
<protein>
    <submittedName>
        <fullName evidence="3">Type II toxin-antitoxin system VapC family toxin</fullName>
    </submittedName>
</protein>
<proteinExistence type="predicted"/>
<evidence type="ECO:0000256" key="1">
    <source>
        <dbReference type="SAM" id="MobiDB-lite"/>
    </source>
</evidence>
<dbReference type="KEGG" id="pstg:E8M01_08525"/>
<dbReference type="CDD" id="cd09871">
    <property type="entry name" value="PIN_MtVapC28-VapC30-like"/>
    <property type="match status" value="1"/>
</dbReference>
<evidence type="ECO:0000313" key="3">
    <source>
        <dbReference type="EMBL" id="QCI64281.1"/>
    </source>
</evidence>
<organism evidence="3 4">
    <name type="scientific">Phreatobacter stygius</name>
    <dbReference type="NCBI Taxonomy" id="1940610"/>
    <lineage>
        <taxon>Bacteria</taxon>
        <taxon>Pseudomonadati</taxon>
        <taxon>Pseudomonadota</taxon>
        <taxon>Alphaproteobacteria</taxon>
        <taxon>Hyphomicrobiales</taxon>
        <taxon>Phreatobacteraceae</taxon>
        <taxon>Phreatobacter</taxon>
    </lineage>
</organism>
<feature type="region of interest" description="Disordered" evidence="1">
    <location>
        <begin position="1"/>
        <end position="36"/>
    </location>
</feature>
<gene>
    <name evidence="3" type="ORF">E8M01_08525</name>
</gene>
<keyword evidence="4" id="KW-1185">Reference proteome</keyword>
<accession>A0A4D7AWD9</accession>
<dbReference type="Gene3D" id="3.40.50.1010">
    <property type="entry name" value="5'-nuclease"/>
    <property type="match status" value="1"/>
</dbReference>